<dbReference type="Pfam" id="PF25597">
    <property type="entry name" value="SH3_retrovirus"/>
    <property type="match status" value="1"/>
</dbReference>
<dbReference type="SUPFAM" id="SSF56672">
    <property type="entry name" value="DNA/RNA polymerases"/>
    <property type="match status" value="1"/>
</dbReference>
<dbReference type="SUPFAM" id="SSF53098">
    <property type="entry name" value="Ribonuclease H-like"/>
    <property type="match status" value="1"/>
</dbReference>
<feature type="region of interest" description="Disordered" evidence="3">
    <location>
        <begin position="752"/>
        <end position="771"/>
    </location>
</feature>
<dbReference type="GO" id="GO:0003676">
    <property type="term" value="F:nucleic acid binding"/>
    <property type="evidence" value="ECO:0007669"/>
    <property type="project" value="InterPro"/>
</dbReference>
<feature type="compositionally biased region" description="Low complexity" evidence="3">
    <location>
        <begin position="761"/>
        <end position="771"/>
    </location>
</feature>
<dbReference type="GO" id="GO:0008270">
    <property type="term" value="F:zinc ion binding"/>
    <property type="evidence" value="ECO:0007669"/>
    <property type="project" value="UniProtKB-KW"/>
</dbReference>
<evidence type="ECO:0000313" key="5">
    <source>
        <dbReference type="EMBL" id="CAN60648.1"/>
    </source>
</evidence>
<dbReference type="InterPro" id="IPR043502">
    <property type="entry name" value="DNA/RNA_pol_sf"/>
</dbReference>
<dbReference type="InterPro" id="IPR012337">
    <property type="entry name" value="RNaseH-like_sf"/>
</dbReference>
<dbReference type="PANTHER" id="PTHR11439:SF467">
    <property type="entry name" value="INTEGRASE CATALYTIC DOMAIN-CONTAINING PROTEIN"/>
    <property type="match status" value="1"/>
</dbReference>
<keyword evidence="1" id="KW-0064">Aspartyl protease</keyword>
<dbReference type="InterPro" id="IPR036397">
    <property type="entry name" value="RNaseH_sf"/>
</dbReference>
<dbReference type="Pfam" id="PF13976">
    <property type="entry name" value="gag_pre-integrs"/>
    <property type="match status" value="1"/>
</dbReference>
<dbReference type="AlphaFoldDB" id="A5AVD6"/>
<dbReference type="InterPro" id="IPR025724">
    <property type="entry name" value="GAG-pre-integrase_dom"/>
</dbReference>
<keyword evidence="2" id="KW-0479">Metal-binding</keyword>
<evidence type="ECO:0000259" key="4">
    <source>
        <dbReference type="PROSITE" id="PS50158"/>
    </source>
</evidence>
<dbReference type="GO" id="GO:0004190">
    <property type="term" value="F:aspartic-type endopeptidase activity"/>
    <property type="evidence" value="ECO:0007669"/>
    <property type="project" value="UniProtKB-KW"/>
</dbReference>
<dbReference type="SMART" id="SM00343">
    <property type="entry name" value="ZnF_C2HC"/>
    <property type="match status" value="1"/>
</dbReference>
<organism evidence="5">
    <name type="scientific">Vitis vinifera</name>
    <name type="common">Grape</name>
    <dbReference type="NCBI Taxonomy" id="29760"/>
    <lineage>
        <taxon>Eukaryota</taxon>
        <taxon>Viridiplantae</taxon>
        <taxon>Streptophyta</taxon>
        <taxon>Embryophyta</taxon>
        <taxon>Tracheophyta</taxon>
        <taxon>Spermatophyta</taxon>
        <taxon>Magnoliopsida</taxon>
        <taxon>eudicotyledons</taxon>
        <taxon>Gunneridae</taxon>
        <taxon>Pentapetalae</taxon>
        <taxon>rosids</taxon>
        <taxon>Vitales</taxon>
        <taxon>Vitaceae</taxon>
        <taxon>Viteae</taxon>
        <taxon>Vitis</taxon>
    </lineage>
</organism>
<dbReference type="InterPro" id="IPR054722">
    <property type="entry name" value="PolX-like_BBD"/>
</dbReference>
<dbReference type="PROSITE" id="PS50158">
    <property type="entry name" value="ZF_CCHC"/>
    <property type="match status" value="1"/>
</dbReference>
<keyword evidence="2" id="KW-0862">Zinc</keyword>
<evidence type="ECO:0000256" key="2">
    <source>
        <dbReference type="PROSITE-ProRule" id="PRU00047"/>
    </source>
</evidence>
<dbReference type="Pfam" id="PF07727">
    <property type="entry name" value="RVT_2"/>
    <property type="match status" value="1"/>
</dbReference>
<name>A5AVD6_VITVI</name>
<keyword evidence="1" id="KW-0378">Hydrolase</keyword>
<keyword evidence="2" id="KW-0863">Zinc-finger</keyword>
<keyword evidence="1" id="KW-0645">Protease</keyword>
<dbReference type="CDD" id="cd09272">
    <property type="entry name" value="RNase_HI_RT_Ty1"/>
    <property type="match status" value="1"/>
</dbReference>
<sequence>MEENKNYVADIVPIVSKITKHKLNGFNYIEWSKTIKIYLRSVAKDDHLTEEPPTNITRKIWMQDDARLFLQMKNSINSDIVGLPSHCEFVKELMDYLDFLYSGKGNVSRMYDVWNAFHCSEKGAKSLTAYFMDFKKVYEELNALMPFSPEVKVQQAQREQMVVMSFLSGLPSEFETAKSHIIFGSDIGSLQEVFSRVLRTENVSSSQHTNVLVAKGGNAENARRVNNRGGNRAFENRGNDSSTIVCFYCHEVGHTKKNCRKLQNRNRRIQTANVATSDTATFSDSSDKIVTMTAEEFAKYSQYQDALKASTPVSALAESGKTCLVSSSNKWIIDSGATDHMTGNHKTFSTFRTHSAPLVTVADGSTYEIKGSGTVKPTSSITLSSVLNLPNLAFNLISVGKLTKNLNCSVSFSPYHCVFQDLMTKQTFGKGHVSDGLYILDDTASPVEAHCRLGHPSLPVLKKLCPQFDTLPSLDCESCHFAKHHHSSLGPRINKRAESLFELVHSDVWGPCPNRSEVFSHFCAFSAEIKTQYDVSVKILRSDNGKEYVSNSFQNHMSHNGILHQTSCVDTPSQNGMKVPKQFWADAVSIACFLINRMPTIVLRGDIPYKVIHPQKSLFPLEPRIFGCTCYVRDTRPFVTKLDPKALRCVFLGYSRLQKGYRCFSPDLNKYLVSTDVVFSEDTSFFSSPTSSASEEDEEWLVYQVVNSRPTIGQSSLVDSDASLTHLGPIVNIPHAPDKPPIVQVYSRRPVTTDTCPAPAPSSSDPSSDLDLPISLRKDSISVPKTVTEALNHPGWKNAMLEEICALEDNHTWKLVYLPQGKKIVGCKWVFAVKVNPDGSVARLKAKLVARGYAQTYGVDYSDTFSPVAKLNSVRLFISIVASQQWMIHQLDIKNAFLHGDLEEEVYLEQPPGFVAQGEYGKVCCLKKALYGLKQSPHAWFGKFSKEIQAFGMNKSEKDHSVFYKKSVVGIILLVVYVDDIVIIGNDHAGISDLKAFMHSKFHTKDLGELKYFLGIEVSRSKKGMFLSQRKYVLDLLKETGKIEAKPCTTSMVPNVQLMPDDGDPFYNPERYRRVVGKLNYLTVMRPDISYAVSVVSQFISAPTLKHWAALEQILRSTIGYCVFFDGNLVAWKSKKQSVVSRSSAESEYRAMAQATCEIIWIHQLLCEVGMKCTMPAKLWCDNQAALHIAANPVYHERTKHIEVDCHFIREKIEENLVSTSYVKTREQLGDIFTKALNGTRVEYFCKLGMINIYAPA</sequence>
<feature type="domain" description="CCHC-type" evidence="4">
    <location>
        <begin position="246"/>
        <end position="261"/>
    </location>
</feature>
<dbReference type="EMBL" id="AM436983">
    <property type="protein sequence ID" value="CAN60648.1"/>
    <property type="molecule type" value="Genomic_DNA"/>
</dbReference>
<evidence type="ECO:0000256" key="1">
    <source>
        <dbReference type="ARBA" id="ARBA00022750"/>
    </source>
</evidence>
<dbReference type="Gene3D" id="4.10.60.10">
    <property type="entry name" value="Zinc finger, CCHC-type"/>
    <property type="match status" value="1"/>
</dbReference>
<dbReference type="SUPFAM" id="SSF57756">
    <property type="entry name" value="Retrovirus zinc finger-like domains"/>
    <property type="match status" value="1"/>
</dbReference>
<evidence type="ECO:0000256" key="3">
    <source>
        <dbReference type="SAM" id="MobiDB-lite"/>
    </source>
</evidence>
<dbReference type="InterPro" id="IPR013103">
    <property type="entry name" value="RVT_2"/>
</dbReference>
<dbReference type="Gene3D" id="3.30.420.10">
    <property type="entry name" value="Ribonuclease H-like superfamily/Ribonuclease H"/>
    <property type="match status" value="1"/>
</dbReference>
<proteinExistence type="predicted"/>
<dbReference type="Pfam" id="PF22936">
    <property type="entry name" value="Pol_BBD"/>
    <property type="match status" value="1"/>
</dbReference>
<dbReference type="PANTHER" id="PTHR11439">
    <property type="entry name" value="GAG-POL-RELATED RETROTRANSPOSON"/>
    <property type="match status" value="1"/>
</dbReference>
<reference evidence="5" key="1">
    <citation type="journal article" date="2007" name="PLoS ONE">
        <title>The first genome sequence of an elite grapevine cultivar (Pinot noir Vitis vinifera L.): coping with a highly heterozygous genome.</title>
        <authorList>
            <person name="Velasco R."/>
            <person name="Zharkikh A."/>
            <person name="Troggio M."/>
            <person name="Cartwright D.A."/>
            <person name="Cestaro A."/>
            <person name="Pruss D."/>
            <person name="Pindo M."/>
            <person name="FitzGerald L.M."/>
            <person name="Vezzulli S."/>
            <person name="Reid J."/>
            <person name="Malacarne G."/>
            <person name="Iliev D."/>
            <person name="Coppola G."/>
            <person name="Wardell B."/>
            <person name="Micheletti D."/>
            <person name="Macalma T."/>
            <person name="Facci M."/>
            <person name="Mitchell J.T."/>
            <person name="Perazzolli M."/>
            <person name="Eldredge G."/>
            <person name="Gatto P."/>
            <person name="Oyzerski R."/>
            <person name="Moretto M."/>
            <person name="Gutin N."/>
            <person name="Stefanini M."/>
            <person name="Chen Y."/>
            <person name="Segala C."/>
            <person name="Davenport C."/>
            <person name="Dematte L."/>
            <person name="Mraz A."/>
            <person name="Battilana J."/>
            <person name="Stormo K."/>
            <person name="Costa F."/>
            <person name="Tao Q."/>
            <person name="Si-Ammour A."/>
            <person name="Harkins T."/>
            <person name="Lackey A."/>
            <person name="Perbost C."/>
            <person name="Taillon B."/>
            <person name="Stella A."/>
            <person name="Solovyev V."/>
            <person name="Fawcett J.A."/>
            <person name="Sterck L."/>
            <person name="Vandepoele K."/>
            <person name="Grando S.M."/>
            <person name="Toppo S."/>
            <person name="Moser C."/>
            <person name="Lanchbury J."/>
            <person name="Bogden R."/>
            <person name="Skolnick M."/>
            <person name="Sgaramella V."/>
            <person name="Bhatnagar S.K."/>
            <person name="Fontana P."/>
            <person name="Gutin A."/>
            <person name="Van de Peer Y."/>
            <person name="Salamini F."/>
            <person name="Viola R."/>
        </authorList>
    </citation>
    <scope>NUCLEOTIDE SEQUENCE</scope>
</reference>
<protein>
    <recommendedName>
        <fullName evidence="4">CCHC-type domain-containing protein</fullName>
    </recommendedName>
</protein>
<dbReference type="InterPro" id="IPR036875">
    <property type="entry name" value="Znf_CCHC_sf"/>
</dbReference>
<gene>
    <name evidence="5" type="ORF">VITISV_033947</name>
</gene>
<dbReference type="InterPro" id="IPR057670">
    <property type="entry name" value="SH3_retrovirus"/>
</dbReference>
<dbReference type="ExpressionAtlas" id="A5AVD6">
    <property type="expression patterns" value="baseline and differential"/>
</dbReference>
<accession>A5AVD6</accession>
<dbReference type="InterPro" id="IPR001878">
    <property type="entry name" value="Znf_CCHC"/>
</dbReference>